<dbReference type="NCBIfam" id="TIGR00548">
    <property type="entry name" value="lolB"/>
    <property type="match status" value="1"/>
</dbReference>
<keyword evidence="6 13" id="KW-0732">Signal</keyword>
<comment type="subunit">
    <text evidence="3 13">Monomer.</text>
</comment>
<name>A0A3N4VSG1_9PAST</name>
<keyword evidence="7 13" id="KW-0653">Protein transport</keyword>
<comment type="subcellular location">
    <subcellularLocation>
        <location evidence="1 13">Cell outer membrane</location>
        <topology evidence="1 13">Lipid-anchor</topology>
    </subcellularLocation>
</comment>
<dbReference type="CDD" id="cd16326">
    <property type="entry name" value="LolB"/>
    <property type="match status" value="1"/>
</dbReference>
<keyword evidence="15" id="KW-1185">Reference proteome</keyword>
<keyword evidence="9 13" id="KW-0564">Palmitate</keyword>
<comment type="caution">
    <text evidence="14">The sequence shown here is derived from an EMBL/GenBank/DDBJ whole genome shotgun (WGS) entry which is preliminary data.</text>
</comment>
<evidence type="ECO:0000256" key="13">
    <source>
        <dbReference type="HAMAP-Rule" id="MF_00233"/>
    </source>
</evidence>
<proteinExistence type="inferred from homology"/>
<evidence type="ECO:0000256" key="12">
    <source>
        <dbReference type="ARBA" id="ARBA00023288"/>
    </source>
</evidence>
<evidence type="ECO:0000313" key="14">
    <source>
        <dbReference type="EMBL" id="RPE85958.1"/>
    </source>
</evidence>
<comment type="function">
    <text evidence="13">Plays a critical role in the incorporation of lipoproteins in the outer membrane after they are released by the LolA protein.</text>
</comment>
<gene>
    <name evidence="13" type="primary">lolB</name>
    <name evidence="14" type="ORF">EDC46_0348</name>
</gene>
<dbReference type="SUPFAM" id="SSF89392">
    <property type="entry name" value="Prokaryotic lipoproteins and lipoprotein localization factors"/>
    <property type="match status" value="1"/>
</dbReference>
<dbReference type="AlphaFoldDB" id="A0A3N4VSG1"/>
<reference evidence="14 15" key="1">
    <citation type="submission" date="2018-11" db="EMBL/GenBank/DDBJ databases">
        <title>Genomic Encyclopedia of Type Strains, Phase IV (KMG-IV): sequencing the most valuable type-strain genomes for metagenomic binning, comparative biology and taxonomic classification.</title>
        <authorList>
            <person name="Goeker M."/>
        </authorList>
    </citation>
    <scope>NUCLEOTIDE SEQUENCE [LARGE SCALE GENOMIC DNA]</scope>
    <source>
        <strain evidence="14 15">DSM 27238</strain>
    </source>
</reference>
<evidence type="ECO:0000256" key="11">
    <source>
        <dbReference type="ARBA" id="ARBA00023237"/>
    </source>
</evidence>
<evidence type="ECO:0000256" key="10">
    <source>
        <dbReference type="ARBA" id="ARBA00023186"/>
    </source>
</evidence>
<dbReference type="InterPro" id="IPR029046">
    <property type="entry name" value="LolA/LolB/LppX"/>
</dbReference>
<dbReference type="Gene3D" id="2.50.20.10">
    <property type="entry name" value="Lipoprotein localisation LolA/LolB/LppX"/>
    <property type="match status" value="1"/>
</dbReference>
<evidence type="ECO:0000256" key="4">
    <source>
        <dbReference type="ARBA" id="ARBA00016202"/>
    </source>
</evidence>
<evidence type="ECO:0000256" key="2">
    <source>
        <dbReference type="ARBA" id="ARBA00009696"/>
    </source>
</evidence>
<accession>A0A3N4VSG1</accession>
<protein>
    <recommendedName>
        <fullName evidence="4 13">Outer-membrane lipoprotein LolB</fullName>
    </recommendedName>
</protein>
<dbReference type="RefSeq" id="WP_124210531.1">
    <property type="nucleotide sequence ID" value="NZ_CP016615.1"/>
</dbReference>
<dbReference type="PROSITE" id="PS51257">
    <property type="entry name" value="PROKAR_LIPOPROTEIN"/>
    <property type="match status" value="1"/>
</dbReference>
<evidence type="ECO:0000256" key="6">
    <source>
        <dbReference type="ARBA" id="ARBA00022729"/>
    </source>
</evidence>
<dbReference type="OrthoDB" id="9797618at2"/>
<dbReference type="InterPro" id="IPR004565">
    <property type="entry name" value="OM_lipoprot_LolB"/>
</dbReference>
<evidence type="ECO:0000256" key="9">
    <source>
        <dbReference type="ARBA" id="ARBA00023139"/>
    </source>
</evidence>
<dbReference type="HAMAP" id="MF_00233">
    <property type="entry name" value="LolB"/>
    <property type="match status" value="1"/>
</dbReference>
<evidence type="ECO:0000256" key="3">
    <source>
        <dbReference type="ARBA" id="ARBA00011245"/>
    </source>
</evidence>
<dbReference type="GO" id="GO:0009279">
    <property type="term" value="C:cell outer membrane"/>
    <property type="evidence" value="ECO:0007669"/>
    <property type="project" value="UniProtKB-SubCell"/>
</dbReference>
<keyword evidence="12 13" id="KW-0449">Lipoprotein</keyword>
<keyword evidence="11 13" id="KW-0998">Cell outer membrane</keyword>
<keyword evidence="5 13" id="KW-0813">Transport</keyword>
<dbReference type="Pfam" id="PF03550">
    <property type="entry name" value="LolB"/>
    <property type="match status" value="1"/>
</dbReference>
<organism evidence="14 15">
    <name type="scientific">Vespertiliibacter pulmonis</name>
    <dbReference type="NCBI Taxonomy" id="1443036"/>
    <lineage>
        <taxon>Bacteria</taxon>
        <taxon>Pseudomonadati</taxon>
        <taxon>Pseudomonadota</taxon>
        <taxon>Gammaproteobacteria</taxon>
        <taxon>Pasteurellales</taxon>
        <taxon>Pasteurellaceae</taxon>
        <taxon>Vespertiliibacter</taxon>
    </lineage>
</organism>
<keyword evidence="10 13" id="KW-0143">Chaperone</keyword>
<dbReference type="Proteomes" id="UP000281691">
    <property type="component" value="Unassembled WGS sequence"/>
</dbReference>
<evidence type="ECO:0000313" key="15">
    <source>
        <dbReference type="Proteomes" id="UP000281691"/>
    </source>
</evidence>
<dbReference type="EMBL" id="RKQP01000001">
    <property type="protein sequence ID" value="RPE85958.1"/>
    <property type="molecule type" value="Genomic_DNA"/>
</dbReference>
<dbReference type="GO" id="GO:0015031">
    <property type="term" value="P:protein transport"/>
    <property type="evidence" value="ECO:0007669"/>
    <property type="project" value="UniProtKB-KW"/>
</dbReference>
<sequence length="211" mass="24581">MKLITKRLLTLITLITLTGCQSIYDAPEQSNQPTIAISHDDIQWQKHLVQLKQINAYAVAGQFGYISPEERFSSHFDWKYQTPIQFSLTMSSNLSSKSLKLQRHRTGLTISDSEGHSRTEQDINKLMKEIIGISFPIDQFAYWVKGQPEQHSHYIVNEKRQLAQFDYAINGEVWKVNFVEYHEEKQPNLPKLIVLNNGKQTLKIRIDNWTY</sequence>
<dbReference type="GO" id="GO:0044874">
    <property type="term" value="P:lipoprotein localization to outer membrane"/>
    <property type="evidence" value="ECO:0007669"/>
    <property type="project" value="UniProtKB-UniRule"/>
</dbReference>
<keyword evidence="8 13" id="KW-0472">Membrane</keyword>
<evidence type="ECO:0000256" key="8">
    <source>
        <dbReference type="ARBA" id="ARBA00023136"/>
    </source>
</evidence>
<comment type="similarity">
    <text evidence="2 13">Belongs to the LolB family.</text>
</comment>
<evidence type="ECO:0000256" key="5">
    <source>
        <dbReference type="ARBA" id="ARBA00022448"/>
    </source>
</evidence>
<evidence type="ECO:0000256" key="7">
    <source>
        <dbReference type="ARBA" id="ARBA00022927"/>
    </source>
</evidence>
<evidence type="ECO:0000256" key="1">
    <source>
        <dbReference type="ARBA" id="ARBA00004459"/>
    </source>
</evidence>